<organism evidence="1 2">
    <name type="scientific">Flavobacterium orientale</name>
    <dbReference type="NCBI Taxonomy" id="1756020"/>
    <lineage>
        <taxon>Bacteria</taxon>
        <taxon>Pseudomonadati</taxon>
        <taxon>Bacteroidota</taxon>
        <taxon>Flavobacteriia</taxon>
        <taxon>Flavobacteriales</taxon>
        <taxon>Flavobacteriaceae</taxon>
        <taxon>Flavobacterium</taxon>
    </lineage>
</organism>
<dbReference type="AlphaFoldDB" id="A0A916Y9M6"/>
<keyword evidence="2" id="KW-1185">Reference proteome</keyword>
<reference evidence="1" key="2">
    <citation type="submission" date="2020-09" db="EMBL/GenBank/DDBJ databases">
        <authorList>
            <person name="Sun Q."/>
            <person name="Zhou Y."/>
        </authorList>
    </citation>
    <scope>NUCLEOTIDE SEQUENCE</scope>
    <source>
        <strain evidence="1">CGMCC 1.12506</strain>
    </source>
</reference>
<sequence>MTKANNGMISPKIKTNAEIILLLPETFLVPKMNKTIVKIKKMKTNKGSSLSKSLMNFIFYIIVI</sequence>
<accession>A0A916Y9M6</accession>
<dbReference type="EMBL" id="BMFG01000015">
    <property type="protein sequence ID" value="GGD35953.1"/>
    <property type="molecule type" value="Genomic_DNA"/>
</dbReference>
<evidence type="ECO:0000313" key="2">
    <source>
        <dbReference type="Proteomes" id="UP000625735"/>
    </source>
</evidence>
<name>A0A916Y9M6_9FLAO</name>
<protein>
    <submittedName>
        <fullName evidence="1">Uncharacterized protein</fullName>
    </submittedName>
</protein>
<dbReference type="Proteomes" id="UP000625735">
    <property type="component" value="Unassembled WGS sequence"/>
</dbReference>
<comment type="caution">
    <text evidence="1">The sequence shown here is derived from an EMBL/GenBank/DDBJ whole genome shotgun (WGS) entry which is preliminary data.</text>
</comment>
<gene>
    <name evidence="1" type="ORF">GCM10011343_27280</name>
</gene>
<proteinExistence type="predicted"/>
<evidence type="ECO:0000313" key="1">
    <source>
        <dbReference type="EMBL" id="GGD35953.1"/>
    </source>
</evidence>
<reference evidence="1" key="1">
    <citation type="journal article" date="2014" name="Int. J. Syst. Evol. Microbiol.">
        <title>Complete genome sequence of Corynebacterium casei LMG S-19264T (=DSM 44701T), isolated from a smear-ripened cheese.</title>
        <authorList>
            <consortium name="US DOE Joint Genome Institute (JGI-PGF)"/>
            <person name="Walter F."/>
            <person name="Albersmeier A."/>
            <person name="Kalinowski J."/>
            <person name="Ruckert C."/>
        </authorList>
    </citation>
    <scope>NUCLEOTIDE SEQUENCE</scope>
    <source>
        <strain evidence="1">CGMCC 1.12506</strain>
    </source>
</reference>